<dbReference type="InterPro" id="IPR036388">
    <property type="entry name" value="WH-like_DNA-bd_sf"/>
</dbReference>
<evidence type="ECO:0000256" key="3">
    <source>
        <dbReference type="ARBA" id="ARBA00023163"/>
    </source>
</evidence>
<dbReference type="OrthoDB" id="9799663at2"/>
<feature type="domain" description="HTH marR-type" evidence="4">
    <location>
        <begin position="3"/>
        <end position="138"/>
    </location>
</feature>
<reference evidence="5 6" key="1">
    <citation type="submission" date="2016-08" db="EMBL/GenBank/DDBJ databases">
        <title>Genome of Bacillus solimangrovi GH2-4.</title>
        <authorList>
            <person name="Lim S."/>
            <person name="Kim B.-C."/>
        </authorList>
    </citation>
    <scope>NUCLEOTIDE SEQUENCE [LARGE SCALE GENOMIC DNA]</scope>
    <source>
        <strain evidence="5 6">GH2-4</strain>
    </source>
</reference>
<evidence type="ECO:0000313" key="6">
    <source>
        <dbReference type="Proteomes" id="UP000095209"/>
    </source>
</evidence>
<dbReference type="PROSITE" id="PS50995">
    <property type="entry name" value="HTH_MARR_2"/>
    <property type="match status" value="1"/>
</dbReference>
<gene>
    <name evidence="5" type="ORF">BFG57_05715</name>
</gene>
<dbReference type="PANTHER" id="PTHR42756">
    <property type="entry name" value="TRANSCRIPTIONAL REGULATOR, MARR"/>
    <property type="match status" value="1"/>
</dbReference>
<dbReference type="SMART" id="SM00347">
    <property type="entry name" value="HTH_MARR"/>
    <property type="match status" value="1"/>
</dbReference>
<dbReference type="PRINTS" id="PR00598">
    <property type="entry name" value="HTHMARR"/>
</dbReference>
<dbReference type="STRING" id="1305675.BFG57_05715"/>
<keyword evidence="6" id="KW-1185">Reference proteome</keyword>
<dbReference type="InterPro" id="IPR036390">
    <property type="entry name" value="WH_DNA-bd_sf"/>
</dbReference>
<evidence type="ECO:0000256" key="2">
    <source>
        <dbReference type="ARBA" id="ARBA00023125"/>
    </source>
</evidence>
<evidence type="ECO:0000256" key="1">
    <source>
        <dbReference type="ARBA" id="ARBA00023015"/>
    </source>
</evidence>
<dbReference type="Gene3D" id="1.10.10.10">
    <property type="entry name" value="Winged helix-like DNA-binding domain superfamily/Winged helix DNA-binding domain"/>
    <property type="match status" value="1"/>
</dbReference>
<dbReference type="PANTHER" id="PTHR42756:SF1">
    <property type="entry name" value="TRANSCRIPTIONAL REPRESSOR OF EMRAB OPERON"/>
    <property type="match status" value="1"/>
</dbReference>
<proteinExistence type="predicted"/>
<dbReference type="GO" id="GO:0003700">
    <property type="term" value="F:DNA-binding transcription factor activity"/>
    <property type="evidence" value="ECO:0007669"/>
    <property type="project" value="InterPro"/>
</dbReference>
<name>A0A1E5LB92_9BACI</name>
<keyword evidence="1" id="KW-0805">Transcription regulation</keyword>
<keyword evidence="2" id="KW-0238">DNA-binding</keyword>
<dbReference type="InterPro" id="IPR000835">
    <property type="entry name" value="HTH_MarR-typ"/>
</dbReference>
<evidence type="ECO:0000313" key="5">
    <source>
        <dbReference type="EMBL" id="OEH91361.1"/>
    </source>
</evidence>
<accession>A0A1E5LB92</accession>
<dbReference type="SUPFAM" id="SSF46785">
    <property type="entry name" value="Winged helix' DNA-binding domain"/>
    <property type="match status" value="1"/>
</dbReference>
<evidence type="ECO:0000259" key="4">
    <source>
        <dbReference type="PROSITE" id="PS50995"/>
    </source>
</evidence>
<dbReference type="Pfam" id="PF01047">
    <property type="entry name" value="MarR"/>
    <property type="match status" value="1"/>
</dbReference>
<dbReference type="AlphaFoldDB" id="A0A1E5LB92"/>
<sequence>MVNKNAISLISRIREHANKFIVSELEKRGITGMAPSHGDILMVLYQHEQATMKQLAESIKRTKPTVTVLVNKLVDLGFVQKQKGSIDGRMTYITLTEEGENLRSVFFEISDQLNDVVYDGLSIEEQEQLHHMLERILDLFYDVSTDKKTSKSLKDNEV</sequence>
<keyword evidence="3" id="KW-0804">Transcription</keyword>
<protein>
    <recommendedName>
        <fullName evidence="4">HTH marR-type domain-containing protein</fullName>
    </recommendedName>
</protein>
<organism evidence="5 6">
    <name type="scientific">Bacillus solimangrovi</name>
    <dbReference type="NCBI Taxonomy" id="1305675"/>
    <lineage>
        <taxon>Bacteria</taxon>
        <taxon>Bacillati</taxon>
        <taxon>Bacillota</taxon>
        <taxon>Bacilli</taxon>
        <taxon>Bacillales</taxon>
        <taxon>Bacillaceae</taxon>
        <taxon>Bacillus</taxon>
    </lineage>
</organism>
<comment type="caution">
    <text evidence="5">The sequence shown here is derived from an EMBL/GenBank/DDBJ whole genome shotgun (WGS) entry which is preliminary data.</text>
</comment>
<dbReference type="GO" id="GO:0003677">
    <property type="term" value="F:DNA binding"/>
    <property type="evidence" value="ECO:0007669"/>
    <property type="project" value="UniProtKB-KW"/>
</dbReference>
<dbReference type="EMBL" id="MJEH01000062">
    <property type="protein sequence ID" value="OEH91361.1"/>
    <property type="molecule type" value="Genomic_DNA"/>
</dbReference>
<dbReference type="Proteomes" id="UP000095209">
    <property type="component" value="Unassembled WGS sequence"/>
</dbReference>